<proteinExistence type="predicted"/>
<reference evidence="4 5" key="1">
    <citation type="submission" date="2016-04" db="EMBL/GenBank/DDBJ databases">
        <title>A degradative enzymes factory behind the ericoid mycorrhizal symbiosis.</title>
        <authorList>
            <consortium name="DOE Joint Genome Institute"/>
            <person name="Martino E."/>
            <person name="Morin E."/>
            <person name="Grelet G."/>
            <person name="Kuo A."/>
            <person name="Kohler A."/>
            <person name="Daghino S."/>
            <person name="Barry K."/>
            <person name="Choi C."/>
            <person name="Cichocki N."/>
            <person name="Clum A."/>
            <person name="Copeland A."/>
            <person name="Hainaut M."/>
            <person name="Haridas S."/>
            <person name="Labutti K."/>
            <person name="Lindquist E."/>
            <person name="Lipzen A."/>
            <person name="Khouja H.-R."/>
            <person name="Murat C."/>
            <person name="Ohm R."/>
            <person name="Olson A."/>
            <person name="Spatafora J."/>
            <person name="Veneault-Fourrey C."/>
            <person name="Henrissat B."/>
            <person name="Grigoriev I."/>
            <person name="Martin F."/>
            <person name="Perotto S."/>
        </authorList>
    </citation>
    <scope>NUCLEOTIDE SEQUENCE [LARGE SCALE GENOMIC DNA]</scope>
    <source>
        <strain evidence="4 5">F</strain>
    </source>
</reference>
<organism evidence="4 5">
    <name type="scientific">Hyaloscypha variabilis (strain UAMH 11265 / GT02V1 / F)</name>
    <name type="common">Meliniomyces variabilis</name>
    <dbReference type="NCBI Taxonomy" id="1149755"/>
    <lineage>
        <taxon>Eukaryota</taxon>
        <taxon>Fungi</taxon>
        <taxon>Dikarya</taxon>
        <taxon>Ascomycota</taxon>
        <taxon>Pezizomycotina</taxon>
        <taxon>Leotiomycetes</taxon>
        <taxon>Helotiales</taxon>
        <taxon>Hyaloscyphaceae</taxon>
        <taxon>Hyaloscypha</taxon>
        <taxon>Hyaloscypha variabilis</taxon>
    </lineage>
</organism>
<dbReference type="SMART" id="SM00066">
    <property type="entry name" value="GAL4"/>
    <property type="match status" value="1"/>
</dbReference>
<dbReference type="InterPro" id="IPR036864">
    <property type="entry name" value="Zn2-C6_fun-type_DNA-bd_sf"/>
</dbReference>
<evidence type="ECO:0000256" key="2">
    <source>
        <dbReference type="ARBA" id="ARBA00023242"/>
    </source>
</evidence>
<accession>A0A2J6SDP9</accession>
<dbReference type="InterPro" id="IPR050613">
    <property type="entry name" value="Sec_Metabolite_Reg"/>
</dbReference>
<keyword evidence="2" id="KW-0539">Nucleus</keyword>
<feature type="domain" description="Zn(2)-C6 fungal-type" evidence="3">
    <location>
        <begin position="16"/>
        <end position="45"/>
    </location>
</feature>
<dbReference type="GO" id="GO:0005634">
    <property type="term" value="C:nucleus"/>
    <property type="evidence" value="ECO:0007669"/>
    <property type="project" value="UniProtKB-SubCell"/>
</dbReference>
<dbReference type="PROSITE" id="PS50048">
    <property type="entry name" value="ZN2_CY6_FUNGAL_2"/>
    <property type="match status" value="1"/>
</dbReference>
<dbReference type="GO" id="GO:0008270">
    <property type="term" value="F:zinc ion binding"/>
    <property type="evidence" value="ECO:0007669"/>
    <property type="project" value="InterPro"/>
</dbReference>
<dbReference type="Proteomes" id="UP000235786">
    <property type="component" value="Unassembled WGS sequence"/>
</dbReference>
<sequence length="713" mass="79533">MPKDQQKRATRQQPVSCRSCRSRKLRCNRDFPCSNCVSRNVTCELENAVRPPSGPPSSLESELVERVRKLERLVESQKVGQNEIVKPHPNQGTPLGQMHRSTVSPETETPEAKLPEIETLNNDIAYLESIYSDNEQLQDKTLSNNLVFKNCPIGQITNAPAYINRSTTSFEPLRCIWLPQYSEAQILLEKYVQDVDHIHHIMYTPSLSTMLSRAYTCLSAPDSVTKHGGGCMLLFLGIFASATNSWTQLDCDRGLFSTCAEANSQASLWVKALEDVLDIAHRTMSVSMEGIQGVTIAAYVVLSISGFSRRCKALFNMALLLARDAGLHVLDHPSNAGSANLARTEIGRRLWWHLVASDWQAPARFAAAVRGVYHCHPRQMAVKKPLNLNDEELVDGMSQDQKPLSWPTVMSYPLQRIRIAEIMRSLIDRNALTMSYAGGLSHNAIMEIDTELQLFINDIPSFFSKATTELEATYQLSPLRAICIVQQGFCLHSLTWSQRCRLHIPYFSRGIIELEYAASRDICLHSARQVIKTETLLRNSGLFTATSYKLLGIVASVFMASVVVLLTDITHNKSSAQRDILSGDILDAIRILEHARHESETAAKFLESLMCVVKKHNVCKSIAQVKSGEMCDDGAHVYDITDTHAPVESLPTITPTSMLENNNFGDMDILNERPENGEDLSEYFNGLAQSFEQGVDVGSLDWDSMLSGIEPLI</sequence>
<keyword evidence="5" id="KW-1185">Reference proteome</keyword>
<evidence type="ECO:0000313" key="5">
    <source>
        <dbReference type="Proteomes" id="UP000235786"/>
    </source>
</evidence>
<dbReference type="SUPFAM" id="SSF57701">
    <property type="entry name" value="Zn2/Cys6 DNA-binding domain"/>
    <property type="match status" value="1"/>
</dbReference>
<dbReference type="CDD" id="cd00067">
    <property type="entry name" value="GAL4"/>
    <property type="match status" value="1"/>
</dbReference>
<dbReference type="InterPro" id="IPR001138">
    <property type="entry name" value="Zn2Cys6_DnaBD"/>
</dbReference>
<evidence type="ECO:0000256" key="1">
    <source>
        <dbReference type="ARBA" id="ARBA00004123"/>
    </source>
</evidence>
<dbReference type="PANTHER" id="PTHR31001">
    <property type="entry name" value="UNCHARACTERIZED TRANSCRIPTIONAL REGULATORY PROTEIN"/>
    <property type="match status" value="1"/>
</dbReference>
<dbReference type="EMBL" id="KZ613937">
    <property type="protein sequence ID" value="PMD48888.1"/>
    <property type="molecule type" value="Genomic_DNA"/>
</dbReference>
<evidence type="ECO:0000259" key="3">
    <source>
        <dbReference type="PROSITE" id="PS50048"/>
    </source>
</evidence>
<name>A0A2J6SDP9_HYAVF</name>
<dbReference type="STRING" id="1149755.A0A2J6SDP9"/>
<dbReference type="PANTHER" id="PTHR31001:SF90">
    <property type="entry name" value="CENTROMERE DNA-BINDING PROTEIN COMPLEX CBF3 SUBUNIT B"/>
    <property type="match status" value="1"/>
</dbReference>
<protein>
    <recommendedName>
        <fullName evidence="3">Zn(2)-C6 fungal-type domain-containing protein</fullName>
    </recommendedName>
</protein>
<comment type="subcellular location">
    <subcellularLocation>
        <location evidence="1">Nucleus</location>
    </subcellularLocation>
</comment>
<dbReference type="CDD" id="cd12148">
    <property type="entry name" value="fungal_TF_MHR"/>
    <property type="match status" value="1"/>
</dbReference>
<dbReference type="Gene3D" id="4.10.240.10">
    <property type="entry name" value="Zn(2)-C6 fungal-type DNA-binding domain"/>
    <property type="match status" value="1"/>
</dbReference>
<dbReference type="AlphaFoldDB" id="A0A2J6SDP9"/>
<gene>
    <name evidence="4" type="ORF">L207DRAFT_477578</name>
</gene>
<dbReference type="PROSITE" id="PS00463">
    <property type="entry name" value="ZN2_CY6_FUNGAL_1"/>
    <property type="match status" value="1"/>
</dbReference>
<evidence type="ECO:0000313" key="4">
    <source>
        <dbReference type="EMBL" id="PMD48888.1"/>
    </source>
</evidence>
<dbReference type="OrthoDB" id="3014581at2759"/>
<dbReference type="Pfam" id="PF00172">
    <property type="entry name" value="Zn_clus"/>
    <property type="match status" value="1"/>
</dbReference>
<dbReference type="GO" id="GO:0000981">
    <property type="term" value="F:DNA-binding transcription factor activity, RNA polymerase II-specific"/>
    <property type="evidence" value="ECO:0007669"/>
    <property type="project" value="InterPro"/>
</dbReference>